<accession>A0A5M4FBX0</accession>
<evidence type="ECO:0000256" key="4">
    <source>
        <dbReference type="ARBA" id="ARBA00023163"/>
    </source>
</evidence>
<dbReference type="Proteomes" id="UP000380867">
    <property type="component" value="Unassembled WGS sequence"/>
</dbReference>
<dbReference type="Gene3D" id="1.10.10.10">
    <property type="entry name" value="Winged helix-like DNA-binding domain superfamily/Winged helix DNA-binding domain"/>
    <property type="match status" value="1"/>
</dbReference>
<dbReference type="GO" id="GO:0003700">
    <property type="term" value="F:DNA-binding transcription factor activity"/>
    <property type="evidence" value="ECO:0007669"/>
    <property type="project" value="InterPro"/>
</dbReference>
<sequence>MKHQRWFLNTTAYCCFMIDLGALRSLIAVRDHGSIVSAAAALDFTPSAVSQQIKKLERQSRSPMLERVGRSVILTERGRLLAERGSLLLADLEQVENLAVGGAEELRGTFRIASFSTASRGIVAPLLARLRNTAPDLDVTVLEVDPREAVTLVERGGTDLSIVHDWSTMPLEVPTTLEQHEVHVDRADVLLPWDHRLSLRDSVTPMDLVDERWVTTPAGTICHDWLVHMFAMHGVRPDMRYFDGSYSTHAAMVEHGVAIALVPRLGRETLSPRVRAVPVVDPSPTRRVSSLWRASSRENPARLHVHRELEDLFPQVP</sequence>
<evidence type="ECO:0000256" key="2">
    <source>
        <dbReference type="ARBA" id="ARBA00023015"/>
    </source>
</evidence>
<dbReference type="GO" id="GO:0003677">
    <property type="term" value="F:DNA binding"/>
    <property type="evidence" value="ECO:0007669"/>
    <property type="project" value="UniProtKB-KW"/>
</dbReference>
<dbReference type="CDD" id="cd08423">
    <property type="entry name" value="PBP2_LTTR_like_6"/>
    <property type="match status" value="1"/>
</dbReference>
<gene>
    <name evidence="6" type="ORF">ESP70_016660</name>
</gene>
<reference evidence="6" key="1">
    <citation type="submission" date="2019-09" db="EMBL/GenBank/DDBJ databases">
        <authorList>
            <person name="Li J."/>
        </authorList>
    </citation>
    <scope>NUCLEOTIDE SEQUENCE [LARGE SCALE GENOMIC DNA]</scope>
    <source>
        <strain evidence="6">JCM 14732</strain>
    </source>
</reference>
<evidence type="ECO:0000256" key="3">
    <source>
        <dbReference type="ARBA" id="ARBA00023125"/>
    </source>
</evidence>
<dbReference type="GO" id="GO:0032993">
    <property type="term" value="C:protein-DNA complex"/>
    <property type="evidence" value="ECO:0007669"/>
    <property type="project" value="TreeGrafter"/>
</dbReference>
<keyword evidence="7" id="KW-1185">Reference proteome</keyword>
<dbReference type="EMBL" id="SDPQ02000003">
    <property type="protein sequence ID" value="KAA1395769.1"/>
    <property type="molecule type" value="Genomic_DNA"/>
</dbReference>
<evidence type="ECO:0000313" key="7">
    <source>
        <dbReference type="Proteomes" id="UP000380867"/>
    </source>
</evidence>
<dbReference type="InterPro" id="IPR036390">
    <property type="entry name" value="WH_DNA-bd_sf"/>
</dbReference>
<dbReference type="Gene3D" id="3.40.190.10">
    <property type="entry name" value="Periplasmic binding protein-like II"/>
    <property type="match status" value="2"/>
</dbReference>
<dbReference type="PROSITE" id="PS50931">
    <property type="entry name" value="HTH_LYSR"/>
    <property type="match status" value="1"/>
</dbReference>
<dbReference type="AlphaFoldDB" id="A0A5M4FBX0"/>
<proteinExistence type="inferred from homology"/>
<comment type="caution">
    <text evidence="6">The sequence shown here is derived from an EMBL/GenBank/DDBJ whole genome shotgun (WGS) entry which is preliminary data.</text>
</comment>
<organism evidence="6 7">
    <name type="scientific">Aeromicrobium ginsengisoli</name>
    <dbReference type="NCBI Taxonomy" id="363867"/>
    <lineage>
        <taxon>Bacteria</taxon>
        <taxon>Bacillati</taxon>
        <taxon>Actinomycetota</taxon>
        <taxon>Actinomycetes</taxon>
        <taxon>Propionibacteriales</taxon>
        <taxon>Nocardioidaceae</taxon>
        <taxon>Aeromicrobium</taxon>
    </lineage>
</organism>
<keyword evidence="3" id="KW-0238">DNA-binding</keyword>
<feature type="domain" description="HTH lysR-type" evidence="5">
    <location>
        <begin position="18"/>
        <end position="75"/>
    </location>
</feature>
<dbReference type="OrthoDB" id="4131546at2"/>
<dbReference type="PANTHER" id="PTHR30346">
    <property type="entry name" value="TRANSCRIPTIONAL DUAL REGULATOR HCAR-RELATED"/>
    <property type="match status" value="1"/>
</dbReference>
<protein>
    <submittedName>
        <fullName evidence="6">LysR family transcriptional regulator</fullName>
    </submittedName>
</protein>
<keyword evidence="2" id="KW-0805">Transcription regulation</keyword>
<dbReference type="InterPro" id="IPR005119">
    <property type="entry name" value="LysR_subst-bd"/>
</dbReference>
<dbReference type="Pfam" id="PF00126">
    <property type="entry name" value="HTH_1"/>
    <property type="match status" value="1"/>
</dbReference>
<evidence type="ECO:0000313" key="6">
    <source>
        <dbReference type="EMBL" id="KAA1395769.1"/>
    </source>
</evidence>
<dbReference type="SUPFAM" id="SSF46785">
    <property type="entry name" value="Winged helix' DNA-binding domain"/>
    <property type="match status" value="1"/>
</dbReference>
<name>A0A5M4FBX0_9ACTN</name>
<dbReference type="PANTHER" id="PTHR30346:SF29">
    <property type="entry name" value="LYSR SUBSTRATE-BINDING"/>
    <property type="match status" value="1"/>
</dbReference>
<dbReference type="InterPro" id="IPR000847">
    <property type="entry name" value="LysR_HTH_N"/>
</dbReference>
<comment type="similarity">
    <text evidence="1">Belongs to the LysR transcriptional regulatory family.</text>
</comment>
<evidence type="ECO:0000259" key="5">
    <source>
        <dbReference type="PROSITE" id="PS50931"/>
    </source>
</evidence>
<dbReference type="InterPro" id="IPR036388">
    <property type="entry name" value="WH-like_DNA-bd_sf"/>
</dbReference>
<dbReference type="Pfam" id="PF03466">
    <property type="entry name" value="LysR_substrate"/>
    <property type="match status" value="1"/>
</dbReference>
<keyword evidence="4" id="KW-0804">Transcription</keyword>
<evidence type="ECO:0000256" key="1">
    <source>
        <dbReference type="ARBA" id="ARBA00009437"/>
    </source>
</evidence>
<dbReference type="SUPFAM" id="SSF53850">
    <property type="entry name" value="Periplasmic binding protein-like II"/>
    <property type="match status" value="1"/>
</dbReference>